<dbReference type="SUPFAM" id="SSF52540">
    <property type="entry name" value="P-loop containing nucleoside triphosphate hydrolases"/>
    <property type="match status" value="1"/>
</dbReference>
<evidence type="ECO:0000313" key="3">
    <source>
        <dbReference type="Proteomes" id="UP000194266"/>
    </source>
</evidence>
<feature type="non-terminal residue" evidence="2">
    <location>
        <position position="1"/>
    </location>
</feature>
<feature type="non-terminal residue" evidence="2">
    <location>
        <position position="451"/>
    </location>
</feature>
<name>A0ABX3Y6D6_9ACTN</name>
<dbReference type="Pfam" id="PF20703">
    <property type="entry name" value="nSTAND1"/>
    <property type="match status" value="1"/>
</dbReference>
<feature type="domain" description="Novel STAND NTPase 1" evidence="1">
    <location>
        <begin position="51"/>
        <end position="409"/>
    </location>
</feature>
<comment type="caution">
    <text evidence="2">The sequence shown here is derived from an EMBL/GenBank/DDBJ whole genome shotgun (WGS) entry which is preliminary data.</text>
</comment>
<proteinExistence type="predicted"/>
<evidence type="ECO:0000259" key="1">
    <source>
        <dbReference type="Pfam" id="PF20703"/>
    </source>
</evidence>
<dbReference type="GO" id="GO:0003677">
    <property type="term" value="F:DNA binding"/>
    <property type="evidence" value="ECO:0007669"/>
    <property type="project" value="UniProtKB-KW"/>
</dbReference>
<dbReference type="Proteomes" id="UP000194266">
    <property type="component" value="Unassembled WGS sequence"/>
</dbReference>
<dbReference type="InterPro" id="IPR049052">
    <property type="entry name" value="nSTAND1"/>
</dbReference>
<protein>
    <submittedName>
        <fullName evidence="2">DNA-binding protein</fullName>
    </submittedName>
</protein>
<keyword evidence="3" id="KW-1185">Reference proteome</keyword>
<evidence type="ECO:0000313" key="2">
    <source>
        <dbReference type="EMBL" id="OSZ55337.1"/>
    </source>
</evidence>
<keyword evidence="2" id="KW-0238">DNA-binding</keyword>
<dbReference type="InterPro" id="IPR027417">
    <property type="entry name" value="P-loop_NTPase"/>
</dbReference>
<accession>A0ABX3Y6D6</accession>
<gene>
    <name evidence="2" type="ORF">OQI_39120</name>
</gene>
<dbReference type="EMBL" id="MRYD01000583">
    <property type="protein sequence ID" value="OSZ55337.1"/>
    <property type="molecule type" value="Genomic_DNA"/>
</dbReference>
<dbReference type="Gene3D" id="3.40.50.300">
    <property type="entry name" value="P-loop containing nucleotide triphosphate hydrolases"/>
    <property type="match status" value="1"/>
</dbReference>
<sequence>AAGEKLPTLAVTLAYVAACGGNADDWEKRWRAVTEELAAMPREDAGAEESPYRGLTRFEPGDADVFFGRDQLIENLLALVRAHRSVVVLGPSGSGKSSLLRAGLIPRLSEGAGLDTPLAAIRILTPGAHPVRTHAERLRPAGKPGDTLVLVDQFEEVFTLCTDPAERAEFIDLLLTSQDPASRLRVVLGVRADFYSRSLEHPELVQVVREAGIPVGPPSREELREVIVRPATARGLTVERTLTAQLLDEVTGEPGGLPLLSHALLETWRRRSGRMLTLKAYEAAGGVRGAIAQTAEDAYGSLSTERADVARLVMLRLVTPGEGAQDTRRPVHCAELDFAPEEEVDAVLDRLVSARLLTLDDGTVELAHEALITAWPRLAGWIDGARERLVVHRRLTDAARTWDDLGREPGALYRGTRLATASEQLSDNELTPLERDFLTASEAAFTAESRR</sequence>
<organism evidence="2 3">
    <name type="scientific">Streptomyces pharetrae CZA14</name>
    <dbReference type="NCBI Taxonomy" id="1144883"/>
    <lineage>
        <taxon>Bacteria</taxon>
        <taxon>Bacillati</taxon>
        <taxon>Actinomycetota</taxon>
        <taxon>Actinomycetes</taxon>
        <taxon>Kitasatosporales</taxon>
        <taxon>Streptomycetaceae</taxon>
        <taxon>Streptomyces</taxon>
    </lineage>
</organism>
<reference evidence="2 3" key="1">
    <citation type="submission" date="2016-12" db="EMBL/GenBank/DDBJ databases">
        <title>Genome Mining:The Detection of Biosynthetic Gene Clusters to Aid in the Expression of Curamycin A produced by Streptomyces sp. strain CZA14.</title>
        <authorList>
            <person name="Durrell K.A."/>
            <person name="Kirby B.M."/>
            <person name="Khan W."/>
            <person name="Mthethwa T."/>
            <person name="Le Roes-Hill M."/>
        </authorList>
    </citation>
    <scope>NUCLEOTIDE SEQUENCE [LARGE SCALE GENOMIC DNA]</scope>
    <source>
        <strain evidence="2 3">CZA14</strain>
    </source>
</reference>